<feature type="transmembrane region" description="Helical" evidence="1">
    <location>
        <begin position="193"/>
        <end position="217"/>
    </location>
</feature>
<feature type="transmembrane region" description="Helical" evidence="1">
    <location>
        <begin position="35"/>
        <end position="59"/>
    </location>
</feature>
<name>A0A833VBY6_9POAL</name>
<evidence type="ECO:0000256" key="1">
    <source>
        <dbReference type="SAM" id="Phobius"/>
    </source>
</evidence>
<comment type="caution">
    <text evidence="2">The sequence shown here is derived from an EMBL/GenBank/DDBJ whole genome shotgun (WGS) entry which is preliminary data.</text>
</comment>
<evidence type="ECO:0000313" key="2">
    <source>
        <dbReference type="EMBL" id="KAF3333131.1"/>
    </source>
</evidence>
<evidence type="ECO:0008006" key="4">
    <source>
        <dbReference type="Google" id="ProtNLM"/>
    </source>
</evidence>
<feature type="transmembrane region" description="Helical" evidence="1">
    <location>
        <begin position="158"/>
        <end position="181"/>
    </location>
</feature>
<organism evidence="2 3">
    <name type="scientific">Carex littledalei</name>
    <dbReference type="NCBI Taxonomy" id="544730"/>
    <lineage>
        <taxon>Eukaryota</taxon>
        <taxon>Viridiplantae</taxon>
        <taxon>Streptophyta</taxon>
        <taxon>Embryophyta</taxon>
        <taxon>Tracheophyta</taxon>
        <taxon>Spermatophyta</taxon>
        <taxon>Magnoliopsida</taxon>
        <taxon>Liliopsida</taxon>
        <taxon>Poales</taxon>
        <taxon>Cyperaceae</taxon>
        <taxon>Cyperoideae</taxon>
        <taxon>Cariceae</taxon>
        <taxon>Carex</taxon>
        <taxon>Carex subgen. Euthyceras</taxon>
    </lineage>
</organism>
<proteinExistence type="predicted"/>
<keyword evidence="1" id="KW-0812">Transmembrane</keyword>
<reference evidence="2" key="1">
    <citation type="submission" date="2020-01" db="EMBL/GenBank/DDBJ databases">
        <title>Genome sequence of Kobresia littledalei, the first chromosome-level genome in the family Cyperaceae.</title>
        <authorList>
            <person name="Qu G."/>
        </authorList>
    </citation>
    <scope>NUCLEOTIDE SEQUENCE</scope>
    <source>
        <strain evidence="2">C.B.Clarke</strain>
        <tissue evidence="2">Leaf</tissue>
    </source>
</reference>
<keyword evidence="3" id="KW-1185">Reference proteome</keyword>
<dbReference type="PANTHER" id="PTHR36060:SF1">
    <property type="entry name" value="OS02G0272400 PROTEIN"/>
    <property type="match status" value="1"/>
</dbReference>
<dbReference type="Proteomes" id="UP000623129">
    <property type="component" value="Unassembled WGS sequence"/>
</dbReference>
<gene>
    <name evidence="2" type="ORF">FCM35_KLT00822</name>
</gene>
<keyword evidence="1" id="KW-1133">Transmembrane helix</keyword>
<protein>
    <recommendedName>
        <fullName evidence="4">Transmembrane protein</fullName>
    </recommendedName>
</protein>
<dbReference type="PANTHER" id="PTHR36060">
    <property type="entry name" value="OS02G0272400 PROTEIN"/>
    <property type="match status" value="1"/>
</dbReference>
<dbReference type="OrthoDB" id="1870641at2759"/>
<dbReference type="EMBL" id="SWLB01000010">
    <property type="protein sequence ID" value="KAF3333131.1"/>
    <property type="molecule type" value="Genomic_DNA"/>
</dbReference>
<feature type="transmembrane region" description="Helical" evidence="1">
    <location>
        <begin position="107"/>
        <end position="137"/>
    </location>
</feature>
<evidence type="ECO:0000313" key="3">
    <source>
        <dbReference type="Proteomes" id="UP000623129"/>
    </source>
</evidence>
<accession>A0A833VBY6</accession>
<sequence>MALISNALRQAFVPKQQHETFGEENRTWSRLKKPLILSISLLLFLSVLIPAVISLHIIFPSEPSKRPFCRARRQLEEALHVNSTRQPELYRSQGGAFYITEEEAADFYWLVVFLPSAIVFFAAVLYLVAGMVVAYTAPRRHFLLLVVENGFCASRRGGVRCLAIINSIFAIVFGLMALFLGSSLLTLGSSCSIALFWCYEIASWSLVILYGGTACFLKRKAALVLDEGNYAGHNLGLEMLEGINEITPDMQRRINDGFKQWMGSSLLSSDDEDESPDDYLENGDPIFDLPDELRV</sequence>
<keyword evidence="1" id="KW-0472">Membrane</keyword>
<dbReference type="AlphaFoldDB" id="A0A833VBY6"/>